<dbReference type="InterPro" id="IPR027396">
    <property type="entry name" value="DsrEFH-like"/>
</dbReference>
<dbReference type="EMBL" id="AP021874">
    <property type="protein sequence ID" value="BBO66648.1"/>
    <property type="molecule type" value="Genomic_DNA"/>
</dbReference>
<accession>A0A5K7YBW7</accession>
<protein>
    <recommendedName>
        <fullName evidence="3">DsrE family protein</fullName>
    </recommendedName>
</protein>
<gene>
    <name evidence="1" type="ORF">DSCA_05780</name>
</gene>
<dbReference type="AlphaFoldDB" id="A0A5K7YBW7"/>
<dbReference type="OrthoDB" id="9805634at2"/>
<dbReference type="SUPFAM" id="SSF75169">
    <property type="entry name" value="DsrEFH-like"/>
    <property type="match status" value="1"/>
</dbReference>
<dbReference type="Gene3D" id="3.40.1260.10">
    <property type="entry name" value="DsrEFH-like"/>
    <property type="match status" value="1"/>
</dbReference>
<name>A0A5K7YBW7_9BACT</name>
<proteinExistence type="predicted"/>
<dbReference type="KEGG" id="dalk:DSCA_05780"/>
<reference evidence="1 2" key="1">
    <citation type="submission" date="2019-11" db="EMBL/GenBank/DDBJ databases">
        <title>Comparative genomics of hydrocarbon-degrading Desulfosarcina strains.</title>
        <authorList>
            <person name="Watanabe M."/>
            <person name="Kojima H."/>
            <person name="Fukui M."/>
        </authorList>
    </citation>
    <scope>NUCLEOTIDE SEQUENCE [LARGE SCALE GENOMIC DNA]</scope>
    <source>
        <strain evidence="1 2">PL12</strain>
    </source>
</reference>
<evidence type="ECO:0000313" key="1">
    <source>
        <dbReference type="EMBL" id="BBO66648.1"/>
    </source>
</evidence>
<dbReference type="RefSeq" id="WP_155314987.1">
    <property type="nucleotide sequence ID" value="NZ_AP021874.1"/>
</dbReference>
<sequence>MSQKTHLYVLWTTDNPITAEKMVFMYTVNSLVHGWWEAVTLIIWGAPAKLVGEDETVQKMVADALDAGVHVSACKACADQLGVTERLEKLNIEVKYWGIPLTDILKSDQALITL</sequence>
<dbReference type="Proteomes" id="UP000427906">
    <property type="component" value="Chromosome"/>
</dbReference>
<evidence type="ECO:0000313" key="2">
    <source>
        <dbReference type="Proteomes" id="UP000427906"/>
    </source>
</evidence>
<organism evidence="1 2">
    <name type="scientific">Desulfosarcina alkanivorans</name>
    <dbReference type="NCBI Taxonomy" id="571177"/>
    <lineage>
        <taxon>Bacteria</taxon>
        <taxon>Pseudomonadati</taxon>
        <taxon>Thermodesulfobacteriota</taxon>
        <taxon>Desulfobacteria</taxon>
        <taxon>Desulfobacterales</taxon>
        <taxon>Desulfosarcinaceae</taxon>
        <taxon>Desulfosarcina</taxon>
    </lineage>
</organism>
<evidence type="ECO:0008006" key="3">
    <source>
        <dbReference type="Google" id="ProtNLM"/>
    </source>
</evidence>
<keyword evidence="2" id="KW-1185">Reference proteome</keyword>